<evidence type="ECO:0000259" key="2">
    <source>
        <dbReference type="PROSITE" id="PS51898"/>
    </source>
</evidence>
<dbReference type="GO" id="GO:0015074">
    <property type="term" value="P:DNA integration"/>
    <property type="evidence" value="ECO:0007669"/>
    <property type="project" value="InterPro"/>
</dbReference>
<dbReference type="InterPro" id="IPR013762">
    <property type="entry name" value="Integrase-like_cat_sf"/>
</dbReference>
<dbReference type="EMBL" id="BMMF01000012">
    <property type="protein sequence ID" value="GGK46136.1"/>
    <property type="molecule type" value="Genomic_DNA"/>
</dbReference>
<evidence type="ECO:0000313" key="3">
    <source>
        <dbReference type="EMBL" id="GGK46136.1"/>
    </source>
</evidence>
<keyword evidence="4" id="KW-1185">Reference proteome</keyword>
<dbReference type="InterPro" id="IPR011010">
    <property type="entry name" value="DNA_brk_join_enz"/>
</dbReference>
<dbReference type="Gene3D" id="1.10.443.10">
    <property type="entry name" value="Intergrase catalytic core"/>
    <property type="match status" value="1"/>
</dbReference>
<protein>
    <recommendedName>
        <fullName evidence="2">Tyr recombinase domain-containing protein</fullName>
    </recommendedName>
</protein>
<dbReference type="GO" id="GO:0006310">
    <property type="term" value="P:DNA recombination"/>
    <property type="evidence" value="ECO:0007669"/>
    <property type="project" value="UniProtKB-KW"/>
</dbReference>
<dbReference type="GO" id="GO:0003677">
    <property type="term" value="F:DNA binding"/>
    <property type="evidence" value="ECO:0007669"/>
    <property type="project" value="InterPro"/>
</dbReference>
<accession>A0A917V6H2</accession>
<feature type="domain" description="Tyr recombinase" evidence="2">
    <location>
        <begin position="288"/>
        <end position="459"/>
    </location>
</feature>
<reference evidence="3 4" key="1">
    <citation type="journal article" date="2014" name="Int. J. Syst. Evol. Microbiol.">
        <title>Complete genome sequence of Corynebacterium casei LMG S-19264T (=DSM 44701T), isolated from a smear-ripened cheese.</title>
        <authorList>
            <consortium name="US DOE Joint Genome Institute (JGI-PGF)"/>
            <person name="Walter F."/>
            <person name="Albersmeier A."/>
            <person name="Kalinowski J."/>
            <person name="Ruckert C."/>
        </authorList>
    </citation>
    <scope>NUCLEOTIDE SEQUENCE [LARGE SCALE GENOMIC DNA]</scope>
    <source>
        <strain evidence="3 4">CGMCC 1.9161</strain>
    </source>
</reference>
<evidence type="ECO:0000256" key="1">
    <source>
        <dbReference type="ARBA" id="ARBA00023172"/>
    </source>
</evidence>
<dbReference type="Proteomes" id="UP000600449">
    <property type="component" value="Unassembled WGS sequence"/>
</dbReference>
<dbReference type="SUPFAM" id="SSF56349">
    <property type="entry name" value="DNA breaking-rejoining enzymes"/>
    <property type="match status" value="1"/>
</dbReference>
<dbReference type="InterPro" id="IPR002104">
    <property type="entry name" value="Integrase_catalytic"/>
</dbReference>
<dbReference type="AlphaFoldDB" id="A0A917V6H2"/>
<comment type="caution">
    <text evidence="3">The sequence shown here is derived from an EMBL/GenBank/DDBJ whole genome shotgun (WGS) entry which is preliminary data.</text>
</comment>
<keyword evidence="1" id="KW-0233">DNA recombination</keyword>
<name>A0A917V6H2_9HYPH</name>
<dbReference type="PROSITE" id="PS51898">
    <property type="entry name" value="TYR_RECOMBINASE"/>
    <property type="match status" value="1"/>
</dbReference>
<organism evidence="3 4">
    <name type="scientific">Salinarimonas ramus</name>
    <dbReference type="NCBI Taxonomy" id="690164"/>
    <lineage>
        <taxon>Bacteria</taxon>
        <taxon>Pseudomonadati</taxon>
        <taxon>Pseudomonadota</taxon>
        <taxon>Alphaproteobacteria</taxon>
        <taxon>Hyphomicrobiales</taxon>
        <taxon>Salinarimonadaceae</taxon>
        <taxon>Salinarimonas</taxon>
    </lineage>
</organism>
<sequence length="463" mass="53144">MPVSRSPEEQAVSKLPPYIKRRKGTKNLYAYFTYPPHVRDMFDGKKFREISLGTSDPREAEIIALPHIREHKQTLYMYNLVKRIAPYKKVGGGDEEEYMRAAVVELLRNGVRKDFLHMPGMKDNNDGTRTFATETEVFTIGADGKVAETKPNDWTVKVPVSVLTKDEAESAVATERRAVRLGVKEPGDTDWDVIESYIEAEGKSEAWRREAEQVYSDWQSLVGKRFTDADTPDGRKLWNSYIEKGLKSKTADKKLNFLSAPINAEMRRKNKRVSFNPFSRAGRELGDALRKRPFMDRELAIIDANLHRLGPNERLLYLFARHTGCRRSEAWQVEETREKGLRVIWFGSKNKQSVRRIPLPDALVPFVPPVIDGPLFTDSPINVGKNFNRAIRRFGITNEAITLHSFRHRAKDRLRAEGCREELSLEIFGHERITVARSYGLGYPMTVLKPWVEKMGQYDAETL</sequence>
<evidence type="ECO:0000313" key="4">
    <source>
        <dbReference type="Proteomes" id="UP000600449"/>
    </source>
</evidence>
<proteinExistence type="predicted"/>
<gene>
    <name evidence="3" type="ORF">GCM10011322_36540</name>
</gene>